<gene>
    <name evidence="2" type="ORF">Celaphus_00002342</name>
</gene>
<name>A0A212CGE3_CEREH</name>
<keyword evidence="3" id="KW-1185">Reference proteome</keyword>
<dbReference type="AlphaFoldDB" id="A0A212CGE3"/>
<feature type="coiled-coil region" evidence="1">
    <location>
        <begin position="36"/>
        <end position="67"/>
    </location>
</feature>
<organism evidence="2 3">
    <name type="scientific">Cervus elaphus hippelaphus</name>
    <name type="common">European red deer</name>
    <dbReference type="NCBI Taxonomy" id="46360"/>
    <lineage>
        <taxon>Eukaryota</taxon>
        <taxon>Metazoa</taxon>
        <taxon>Chordata</taxon>
        <taxon>Craniata</taxon>
        <taxon>Vertebrata</taxon>
        <taxon>Euteleostomi</taxon>
        <taxon>Mammalia</taxon>
        <taxon>Eutheria</taxon>
        <taxon>Laurasiatheria</taxon>
        <taxon>Artiodactyla</taxon>
        <taxon>Ruminantia</taxon>
        <taxon>Pecora</taxon>
        <taxon>Cervidae</taxon>
        <taxon>Cervinae</taxon>
        <taxon>Cervus</taxon>
    </lineage>
</organism>
<evidence type="ECO:0000256" key="1">
    <source>
        <dbReference type="SAM" id="Coils"/>
    </source>
</evidence>
<accession>A0A212CGE3</accession>
<dbReference type="EMBL" id="MKHE01000020">
    <property type="protein sequence ID" value="OWK05067.1"/>
    <property type="molecule type" value="Genomic_DNA"/>
</dbReference>
<evidence type="ECO:0000313" key="3">
    <source>
        <dbReference type="Proteomes" id="UP000242450"/>
    </source>
</evidence>
<protein>
    <submittedName>
        <fullName evidence="2">Uncharacterized protein</fullName>
    </submittedName>
</protein>
<evidence type="ECO:0000313" key="2">
    <source>
        <dbReference type="EMBL" id="OWK05067.1"/>
    </source>
</evidence>
<proteinExistence type="predicted"/>
<reference evidence="2 3" key="1">
    <citation type="journal article" date="2018" name="Mol. Genet. Genomics">
        <title>The red deer Cervus elaphus genome CerEla1.0: sequencing, annotating, genes, and chromosomes.</title>
        <authorList>
            <person name="Bana N.A."/>
            <person name="Nyiri A."/>
            <person name="Nagy J."/>
            <person name="Frank K."/>
            <person name="Nagy T."/>
            <person name="Steger V."/>
            <person name="Schiller M."/>
            <person name="Lakatos P."/>
            <person name="Sugar L."/>
            <person name="Horn P."/>
            <person name="Barta E."/>
            <person name="Orosz L."/>
        </authorList>
    </citation>
    <scope>NUCLEOTIDE SEQUENCE [LARGE SCALE GENOMIC DNA]</scope>
    <source>
        <strain evidence="2">Hungarian</strain>
    </source>
</reference>
<keyword evidence="1" id="KW-0175">Coiled coil</keyword>
<dbReference type="Proteomes" id="UP000242450">
    <property type="component" value="Chromosome 20"/>
</dbReference>
<sequence length="112" mass="13105">MAFPSMFSYLPLCVVTEEQIKREASEREKDPSELKVQELQRKLENQKRVLERLRARMRKEIREREKTSAGTGESSAHNGVGRFLQCPVRLLQEEFPKAGTLFFFSEHTLSYI</sequence>
<comment type="caution">
    <text evidence="2">The sequence shown here is derived from an EMBL/GenBank/DDBJ whole genome shotgun (WGS) entry which is preliminary data.</text>
</comment>